<proteinExistence type="predicted"/>
<reference evidence="2 3" key="1">
    <citation type="submission" date="2016-08" db="EMBL/GenBank/DDBJ databases">
        <authorList>
            <person name="Seilhamer J.J."/>
        </authorList>
    </citation>
    <scope>NUCLEOTIDE SEQUENCE [LARGE SCALE GENOMIC DNA]</scope>
    <source>
        <strain evidence="2 3">P1-7</strain>
    </source>
</reference>
<dbReference type="Proteomes" id="UP000565576">
    <property type="component" value="Unassembled WGS sequence"/>
</dbReference>
<reference evidence="1 4" key="2">
    <citation type="submission" date="2020-08" db="EMBL/GenBank/DDBJ databases">
        <title>Genomic Encyclopedia of Type Strains, Phase IV (KMG-V): Genome sequencing to study the core and pangenomes of soil and plant-associated prokaryotes.</title>
        <authorList>
            <person name="Whitman W."/>
        </authorList>
    </citation>
    <scope>NUCLEOTIDE SEQUENCE [LARGE SCALE GENOMIC DNA]</scope>
    <source>
        <strain evidence="1 4">SEMIA 4060</strain>
    </source>
</reference>
<dbReference type="EMBL" id="JACHBG010000024">
    <property type="protein sequence ID" value="MBB6488563.1"/>
    <property type="molecule type" value="Genomic_DNA"/>
</dbReference>
<evidence type="ECO:0000313" key="4">
    <source>
        <dbReference type="Proteomes" id="UP000565576"/>
    </source>
</evidence>
<sequence>MKGDFPLTISLKRLFAKTISRSNINVGSLDRGRAVVGVVKGVPRLCKGATCSFITLASITRSRSRYSAAGSGCVLVRLAAGFFAAGSGR</sequence>
<protein>
    <submittedName>
        <fullName evidence="2">Uncharacterized protein</fullName>
    </submittedName>
</protein>
<accession>A0A1C3X692</accession>
<organism evidence="2 3">
    <name type="scientific">Rhizobium lusitanum</name>
    <dbReference type="NCBI Taxonomy" id="293958"/>
    <lineage>
        <taxon>Bacteria</taxon>
        <taxon>Pseudomonadati</taxon>
        <taxon>Pseudomonadota</taxon>
        <taxon>Alphaproteobacteria</taxon>
        <taxon>Hyphomicrobiales</taxon>
        <taxon>Rhizobiaceae</taxon>
        <taxon>Rhizobium/Agrobacterium group</taxon>
        <taxon>Rhizobium</taxon>
    </lineage>
</organism>
<evidence type="ECO:0000313" key="3">
    <source>
        <dbReference type="Proteomes" id="UP000199205"/>
    </source>
</evidence>
<dbReference type="AlphaFoldDB" id="A0A1C3X692"/>
<dbReference type="EMBL" id="FMAF01000026">
    <property type="protein sequence ID" value="SCB47741.1"/>
    <property type="molecule type" value="Genomic_DNA"/>
</dbReference>
<dbReference type="Proteomes" id="UP000199205">
    <property type="component" value="Unassembled WGS sequence"/>
</dbReference>
<gene>
    <name evidence="2" type="ORF">GA0061101_12624</name>
    <name evidence="1" type="ORF">GGD46_005881</name>
</gene>
<evidence type="ECO:0000313" key="2">
    <source>
        <dbReference type="EMBL" id="SCB47741.1"/>
    </source>
</evidence>
<name>A0A1C3X692_9HYPH</name>
<evidence type="ECO:0000313" key="1">
    <source>
        <dbReference type="EMBL" id="MBB6488563.1"/>
    </source>
</evidence>